<feature type="compositionally biased region" description="Polar residues" evidence="1">
    <location>
        <begin position="91"/>
        <end position="104"/>
    </location>
</feature>
<sequence>MGRGKACGSHGLATSGAVSSRRSLVPNTIQNSTTKKTRRRSADGCRLGTACDARCAAAEAAVAGLKRRSREEEKEQREEAGVEEAAKSRTRNTSNTYATRSLQGRRSGWSLLAHRRDLPAA</sequence>
<evidence type="ECO:0000313" key="3">
    <source>
        <dbReference type="Proteomes" id="UP001189429"/>
    </source>
</evidence>
<feature type="region of interest" description="Disordered" evidence="1">
    <location>
        <begin position="63"/>
        <end position="121"/>
    </location>
</feature>
<accession>A0ABN9YBA5</accession>
<feature type="compositionally biased region" description="Polar residues" evidence="1">
    <location>
        <begin position="16"/>
        <end position="34"/>
    </location>
</feature>
<comment type="caution">
    <text evidence="2">The sequence shown here is derived from an EMBL/GenBank/DDBJ whole genome shotgun (WGS) entry which is preliminary data.</text>
</comment>
<organism evidence="2 3">
    <name type="scientific">Prorocentrum cordatum</name>
    <dbReference type="NCBI Taxonomy" id="2364126"/>
    <lineage>
        <taxon>Eukaryota</taxon>
        <taxon>Sar</taxon>
        <taxon>Alveolata</taxon>
        <taxon>Dinophyceae</taxon>
        <taxon>Prorocentrales</taxon>
        <taxon>Prorocentraceae</taxon>
        <taxon>Prorocentrum</taxon>
    </lineage>
</organism>
<evidence type="ECO:0000313" key="2">
    <source>
        <dbReference type="EMBL" id="CAK0910013.1"/>
    </source>
</evidence>
<keyword evidence="3" id="KW-1185">Reference proteome</keyword>
<gene>
    <name evidence="2" type="ORF">PCOR1329_LOCUS84280</name>
</gene>
<feature type="region of interest" description="Disordered" evidence="1">
    <location>
        <begin position="1"/>
        <end position="43"/>
    </location>
</feature>
<feature type="compositionally biased region" description="Basic and acidic residues" evidence="1">
    <location>
        <begin position="69"/>
        <end position="87"/>
    </location>
</feature>
<protein>
    <submittedName>
        <fullName evidence="2">Uncharacterized protein</fullName>
    </submittedName>
</protein>
<dbReference type="Proteomes" id="UP001189429">
    <property type="component" value="Unassembled WGS sequence"/>
</dbReference>
<dbReference type="EMBL" id="CAUYUJ010022304">
    <property type="protein sequence ID" value="CAK0910013.1"/>
    <property type="molecule type" value="Genomic_DNA"/>
</dbReference>
<name>A0ABN9YBA5_9DINO</name>
<proteinExistence type="predicted"/>
<reference evidence="2" key="1">
    <citation type="submission" date="2023-10" db="EMBL/GenBank/DDBJ databases">
        <authorList>
            <person name="Chen Y."/>
            <person name="Shah S."/>
            <person name="Dougan E. K."/>
            <person name="Thang M."/>
            <person name="Chan C."/>
        </authorList>
    </citation>
    <scope>NUCLEOTIDE SEQUENCE [LARGE SCALE GENOMIC DNA]</scope>
</reference>
<evidence type="ECO:0000256" key="1">
    <source>
        <dbReference type="SAM" id="MobiDB-lite"/>
    </source>
</evidence>